<dbReference type="EMBL" id="BLLA01000001">
    <property type="protein sequence ID" value="GFG97370.1"/>
    <property type="molecule type" value="Genomic_DNA"/>
</dbReference>
<dbReference type="PANTHER" id="PTHR39420:SF2">
    <property type="entry name" value="HYDROLASE"/>
    <property type="match status" value="1"/>
</dbReference>
<organism evidence="2 3">
    <name type="scientific">Mycobacterium timonense</name>
    <dbReference type="NCBI Taxonomy" id="701043"/>
    <lineage>
        <taxon>Bacteria</taxon>
        <taxon>Bacillati</taxon>
        <taxon>Actinomycetota</taxon>
        <taxon>Actinomycetes</taxon>
        <taxon>Mycobacteriales</taxon>
        <taxon>Mycobacteriaceae</taxon>
        <taxon>Mycobacterium</taxon>
        <taxon>Mycobacterium avium complex (MAC)</taxon>
    </lineage>
</organism>
<dbReference type="Pfam" id="PF10103">
    <property type="entry name" value="Zincin_2"/>
    <property type="match status" value="1"/>
</dbReference>
<gene>
    <name evidence="2" type="ORF">MTIM_32490</name>
</gene>
<feature type="compositionally biased region" description="Basic and acidic residues" evidence="1">
    <location>
        <begin position="513"/>
        <end position="522"/>
    </location>
</feature>
<dbReference type="AlphaFoldDB" id="A0A7I9Z8S4"/>
<dbReference type="InterPro" id="IPR042271">
    <property type="entry name" value="Zinicin_2_N"/>
</dbReference>
<name>A0A7I9Z8S4_9MYCO</name>
<keyword evidence="2" id="KW-0378">Hydrolase</keyword>
<evidence type="ECO:0000313" key="3">
    <source>
        <dbReference type="Proteomes" id="UP000465301"/>
    </source>
</evidence>
<dbReference type="InterPro" id="IPR018766">
    <property type="entry name" value="Zinicin_2"/>
</dbReference>
<feature type="compositionally biased region" description="Low complexity" evidence="1">
    <location>
        <begin position="11"/>
        <end position="24"/>
    </location>
</feature>
<dbReference type="PANTHER" id="PTHR39420">
    <property type="match status" value="1"/>
</dbReference>
<evidence type="ECO:0000256" key="1">
    <source>
        <dbReference type="SAM" id="MobiDB-lite"/>
    </source>
</evidence>
<protein>
    <submittedName>
        <fullName evidence="2">Hydrolase</fullName>
    </submittedName>
</protein>
<dbReference type="GO" id="GO:0016787">
    <property type="term" value="F:hydrolase activity"/>
    <property type="evidence" value="ECO:0007669"/>
    <property type="project" value="UniProtKB-KW"/>
</dbReference>
<accession>A0A7I9Z8S4</accession>
<dbReference type="NCBIfam" id="TIGR03624">
    <property type="entry name" value="putative hydrolase"/>
    <property type="match status" value="1"/>
</dbReference>
<evidence type="ECO:0000313" key="2">
    <source>
        <dbReference type="EMBL" id="GFG97370.1"/>
    </source>
</evidence>
<keyword evidence="3" id="KW-1185">Reference proteome</keyword>
<sequence length="534" mass="56215">MGPGPSDTNGTVTTASNTPNTTIGTSATIKVRMRLFTPNTLDGARCRSFGCKGPGTRFSYKLTRRRAPSDPTVSTVGVMADLPFGFSPGEDPDKHGKKDPDSGSNPSDPFAAFGMSGDFGMGDLGQIFTQLGQMFSSAGTVGPGGTASGPVNYELARRVASNSIGFVAPVPDTTNSAIADAVHLAETWLNGATALPAGTAKAVGWTPADWVDNTLQTWKRLCDPMAQQISTVWASSLPEEAKSMAGPLMQMMSQMGGMAFGSQLGQALGRLSREVLTSTDIGLPLGPKGIAAIMPDAVESFTTGLERPRSEILTFLAAREAAHHRLFSHVPWLSSQLLGAVEAYAMGMQIDMSGIEELARDFNPASLSDPAAIENLLGQGVFEPKATPAQTQALERLETLLALIEGWVQVVVAAALGDRIPGAGALGETLRRRRASGGPAEQTFATLVGLELRPRKMREAAAFWERLTQAAGVDTRDGIWQHPDLLPDAEDLDEPAGFIDRIIGGDTSGIDEAIAKLERENPEGPSDGPGSVDN</sequence>
<dbReference type="SUPFAM" id="SSF55486">
    <property type="entry name" value="Metalloproteases ('zincins'), catalytic domain"/>
    <property type="match status" value="1"/>
</dbReference>
<feature type="compositionally biased region" description="Basic and acidic residues" evidence="1">
    <location>
        <begin position="91"/>
        <end position="101"/>
    </location>
</feature>
<feature type="region of interest" description="Disordered" evidence="1">
    <location>
        <begin position="80"/>
        <end position="112"/>
    </location>
</feature>
<feature type="compositionally biased region" description="Polar residues" evidence="1">
    <location>
        <begin position="1"/>
        <end position="10"/>
    </location>
</feature>
<proteinExistence type="predicted"/>
<feature type="region of interest" description="Disordered" evidence="1">
    <location>
        <begin position="1"/>
        <end position="24"/>
    </location>
</feature>
<reference evidence="2 3" key="1">
    <citation type="journal article" date="2019" name="Emerg. Microbes Infect.">
        <title>Comprehensive subspecies identification of 175 nontuberculous mycobacteria species based on 7547 genomic profiles.</title>
        <authorList>
            <person name="Matsumoto Y."/>
            <person name="Kinjo T."/>
            <person name="Motooka D."/>
            <person name="Nabeya D."/>
            <person name="Jung N."/>
            <person name="Uechi K."/>
            <person name="Horii T."/>
            <person name="Iida T."/>
            <person name="Fujita J."/>
            <person name="Nakamura S."/>
        </authorList>
    </citation>
    <scope>NUCLEOTIDE SEQUENCE [LARGE SCALE GENOMIC DNA]</scope>
    <source>
        <strain evidence="2 3">JCM 30726</strain>
    </source>
</reference>
<feature type="region of interest" description="Disordered" evidence="1">
    <location>
        <begin position="510"/>
        <end position="534"/>
    </location>
</feature>
<comment type="caution">
    <text evidence="2">The sequence shown here is derived from an EMBL/GenBank/DDBJ whole genome shotgun (WGS) entry which is preliminary data.</text>
</comment>
<dbReference type="Proteomes" id="UP000465301">
    <property type="component" value="Unassembled WGS sequence"/>
</dbReference>
<dbReference type="Gene3D" id="1.20.150.30">
    <property type="entry name" value="Zincin-like metallopeptidase, N-terminal domain"/>
    <property type="match status" value="1"/>
</dbReference>